<dbReference type="Proteomes" id="UP000325577">
    <property type="component" value="Linkage Group LG0"/>
</dbReference>
<dbReference type="SUPFAM" id="SSF51182">
    <property type="entry name" value="RmlC-like cupins"/>
    <property type="match status" value="1"/>
</dbReference>
<accession>A0A5J5C7K5</accession>
<dbReference type="InterPro" id="IPR014710">
    <property type="entry name" value="RmlC-like_jellyroll"/>
</dbReference>
<evidence type="ECO:0000313" key="3">
    <source>
        <dbReference type="Proteomes" id="UP000325577"/>
    </source>
</evidence>
<gene>
    <name evidence="2" type="ORF">F0562_001571</name>
</gene>
<protein>
    <recommendedName>
        <fullName evidence="1">Cupin type-1 domain-containing protein</fullName>
    </recommendedName>
</protein>
<keyword evidence="3" id="KW-1185">Reference proteome</keyword>
<dbReference type="AlphaFoldDB" id="A0A5J5C7K5"/>
<evidence type="ECO:0000313" key="2">
    <source>
        <dbReference type="EMBL" id="KAA8549887.1"/>
    </source>
</evidence>
<feature type="domain" description="Cupin type-1" evidence="1">
    <location>
        <begin position="1"/>
        <end position="60"/>
    </location>
</feature>
<dbReference type="InterPro" id="IPR011051">
    <property type="entry name" value="RmlC_Cupin_sf"/>
</dbReference>
<dbReference type="Pfam" id="PF00190">
    <property type="entry name" value="Cupin_1"/>
    <property type="match status" value="1"/>
</dbReference>
<name>A0A5J5C7K5_9ASTE</name>
<proteinExistence type="predicted"/>
<dbReference type="EMBL" id="CM018031">
    <property type="protein sequence ID" value="KAA8549887.1"/>
    <property type="molecule type" value="Genomic_DNA"/>
</dbReference>
<reference evidence="2 3" key="1">
    <citation type="submission" date="2019-09" db="EMBL/GenBank/DDBJ databases">
        <title>A chromosome-level genome assembly of the Chinese tupelo Nyssa sinensis.</title>
        <authorList>
            <person name="Yang X."/>
            <person name="Kang M."/>
            <person name="Yang Y."/>
            <person name="Xiong H."/>
            <person name="Wang M."/>
            <person name="Zhang Z."/>
            <person name="Wang Z."/>
            <person name="Wu H."/>
            <person name="Ma T."/>
            <person name="Liu J."/>
            <person name="Xi Z."/>
        </authorList>
    </citation>
    <scope>NUCLEOTIDE SEQUENCE [LARGE SCALE GENOMIC DNA]</scope>
    <source>
        <strain evidence="2">J267</strain>
        <tissue evidence="2">Leaf</tissue>
    </source>
</reference>
<dbReference type="OrthoDB" id="1546383at2759"/>
<dbReference type="PANTHER" id="PTHR31238">
    <property type="entry name" value="GERMIN-LIKE PROTEIN SUBFAMILY 3 MEMBER 3"/>
    <property type="match status" value="1"/>
</dbReference>
<evidence type="ECO:0000259" key="1">
    <source>
        <dbReference type="Pfam" id="PF00190"/>
    </source>
</evidence>
<dbReference type="Gene3D" id="2.60.120.10">
    <property type="entry name" value="Jelly Rolls"/>
    <property type="match status" value="1"/>
</dbReference>
<sequence>MFWFPKGLVHYQYNSDAKNPATAISAFDSANAGIASIPTTLFVTGIDDNILAKAFKTDAAAIQKIKAGLAAKIQGVFSGAYTKGKKTWPRRKPVSQAEKLPKAENYLVGLNIGIGRPRGNSETDGAKDVFHKKIFRFAFVLHQSAFPF</sequence>
<dbReference type="InterPro" id="IPR006045">
    <property type="entry name" value="Cupin_1"/>
</dbReference>
<organism evidence="2 3">
    <name type="scientific">Nyssa sinensis</name>
    <dbReference type="NCBI Taxonomy" id="561372"/>
    <lineage>
        <taxon>Eukaryota</taxon>
        <taxon>Viridiplantae</taxon>
        <taxon>Streptophyta</taxon>
        <taxon>Embryophyta</taxon>
        <taxon>Tracheophyta</taxon>
        <taxon>Spermatophyta</taxon>
        <taxon>Magnoliopsida</taxon>
        <taxon>eudicotyledons</taxon>
        <taxon>Gunneridae</taxon>
        <taxon>Pentapetalae</taxon>
        <taxon>asterids</taxon>
        <taxon>Cornales</taxon>
        <taxon>Nyssaceae</taxon>
        <taxon>Nyssa</taxon>
    </lineage>
</organism>